<dbReference type="SUPFAM" id="SSF46785">
    <property type="entry name" value="Winged helix' DNA-binding domain"/>
    <property type="match status" value="1"/>
</dbReference>
<evidence type="ECO:0000313" key="2">
    <source>
        <dbReference type="EMBL" id="MBK9717886.1"/>
    </source>
</evidence>
<dbReference type="Gene3D" id="1.10.10.10">
    <property type="entry name" value="Winged helix-like DNA-binding domain superfamily/Winged helix DNA-binding domain"/>
    <property type="match status" value="1"/>
</dbReference>
<proteinExistence type="predicted"/>
<dbReference type="Gene3D" id="1.20.58.1390">
    <property type="match status" value="1"/>
</dbReference>
<dbReference type="InterPro" id="IPR036390">
    <property type="entry name" value="WH_DNA-bd_sf"/>
</dbReference>
<sequence length="227" mass="26200">MVEFNNRHSFFKDQNDHAFTALEKAHFISFAPYAFQASVLLRDFDILKKLYKSDKGLSFVELMQDLNISHYGLRVLVEAGIGIGLIQISDDVYTITKTGVMFINDPMVRVNTNFMRDICYEGSSKLKESILNGKPEGLPYLGEWNTIYEGLSKLNPQQKTSWFEFDNYYSDLVFPIIMPYLFSYQPKHILDIGCNTGKFSIECLKYNAEVNMHLIDLPGQIKIVKKY</sequence>
<evidence type="ECO:0000259" key="1">
    <source>
        <dbReference type="Pfam" id="PF21212"/>
    </source>
</evidence>
<organism evidence="2 3">
    <name type="scientific">Candidatus Defluviibacterium haderslevense</name>
    <dbReference type="NCBI Taxonomy" id="2981993"/>
    <lineage>
        <taxon>Bacteria</taxon>
        <taxon>Pseudomonadati</taxon>
        <taxon>Bacteroidota</taxon>
        <taxon>Saprospiria</taxon>
        <taxon>Saprospirales</taxon>
        <taxon>Saprospiraceae</taxon>
        <taxon>Candidatus Defluviibacterium</taxon>
    </lineage>
</organism>
<dbReference type="EMBL" id="JADKFW010000005">
    <property type="protein sequence ID" value="MBK9717886.1"/>
    <property type="molecule type" value="Genomic_DNA"/>
</dbReference>
<accession>A0A9D7S9I8</accession>
<dbReference type="InterPro" id="IPR036388">
    <property type="entry name" value="WH-like_DNA-bd_sf"/>
</dbReference>
<reference evidence="2 3" key="1">
    <citation type="submission" date="2020-10" db="EMBL/GenBank/DDBJ databases">
        <title>Connecting structure to function with the recovery of over 1000 high-quality activated sludge metagenome-assembled genomes encoding full-length rRNA genes using long-read sequencing.</title>
        <authorList>
            <person name="Singleton C.M."/>
            <person name="Petriglieri F."/>
            <person name="Kristensen J.M."/>
            <person name="Kirkegaard R.H."/>
            <person name="Michaelsen T.Y."/>
            <person name="Andersen M.H."/>
            <person name="Karst S.M."/>
            <person name="Dueholm M.S."/>
            <person name="Nielsen P.H."/>
            <person name="Albertsen M."/>
        </authorList>
    </citation>
    <scope>NUCLEOTIDE SEQUENCE [LARGE SCALE GENOMIC DNA]</scope>
    <source>
        <strain evidence="2">Ribe_18-Q3-R11-54_BAT3C.373</strain>
    </source>
</reference>
<dbReference type="InterPro" id="IPR049480">
    <property type="entry name" value="BVU_1015-like_N"/>
</dbReference>
<dbReference type="Proteomes" id="UP000808349">
    <property type="component" value="Unassembled WGS sequence"/>
</dbReference>
<dbReference type="Gene3D" id="3.40.50.150">
    <property type="entry name" value="Vaccinia Virus protein VP39"/>
    <property type="match status" value="1"/>
</dbReference>
<gene>
    <name evidence="2" type="ORF">IPO85_10290</name>
</gene>
<dbReference type="AlphaFoldDB" id="A0A9D7S9I8"/>
<feature type="domain" description="BVU-1015-like N-terminal dimerisation-like" evidence="1">
    <location>
        <begin position="24"/>
        <end position="93"/>
    </location>
</feature>
<evidence type="ECO:0000313" key="3">
    <source>
        <dbReference type="Proteomes" id="UP000808349"/>
    </source>
</evidence>
<dbReference type="InterPro" id="IPR029063">
    <property type="entry name" value="SAM-dependent_MTases_sf"/>
</dbReference>
<dbReference type="Pfam" id="PF21212">
    <property type="entry name" value="Dimerisation2-like_dom"/>
    <property type="match status" value="1"/>
</dbReference>
<dbReference type="SUPFAM" id="SSF53335">
    <property type="entry name" value="S-adenosyl-L-methionine-dependent methyltransferases"/>
    <property type="match status" value="1"/>
</dbReference>
<name>A0A9D7S9I8_9BACT</name>
<protein>
    <recommendedName>
        <fullName evidence="1">BVU-1015-like N-terminal dimerisation-like domain-containing protein</fullName>
    </recommendedName>
</protein>
<comment type="caution">
    <text evidence="2">The sequence shown here is derived from an EMBL/GenBank/DDBJ whole genome shotgun (WGS) entry which is preliminary data.</text>
</comment>